<reference evidence="13 14" key="1">
    <citation type="submission" date="2024-05" db="EMBL/GenBank/DDBJ databases">
        <title>Three bacterial strains, DH-69, EH-24, and ECK-19 isolated from coastal sediments.</title>
        <authorList>
            <person name="Ye Y.-Q."/>
            <person name="Du Z.-J."/>
        </authorList>
    </citation>
    <scope>NUCLEOTIDE SEQUENCE [LARGE SCALE GENOMIC DNA]</scope>
    <source>
        <strain evidence="13 14">ECK-19</strain>
    </source>
</reference>
<dbReference type="InterPro" id="IPR001342">
    <property type="entry name" value="HDH_cat"/>
</dbReference>
<keyword evidence="14" id="KW-1185">Reference proteome</keyword>
<dbReference type="InterPro" id="IPR005106">
    <property type="entry name" value="Asp/hSer_DH_NAD-bd"/>
</dbReference>
<evidence type="ECO:0000259" key="11">
    <source>
        <dbReference type="Pfam" id="PF00742"/>
    </source>
</evidence>
<dbReference type="Gene3D" id="3.30.360.10">
    <property type="entry name" value="Dihydrodipicolinate Reductase, domain 2"/>
    <property type="match status" value="1"/>
</dbReference>
<evidence type="ECO:0000313" key="14">
    <source>
        <dbReference type="Proteomes" id="UP001560685"/>
    </source>
</evidence>
<dbReference type="PANTHER" id="PTHR43331:SF1">
    <property type="entry name" value="HOMOSERINE DEHYDROGENASE"/>
    <property type="match status" value="1"/>
</dbReference>
<evidence type="ECO:0000256" key="5">
    <source>
        <dbReference type="ARBA" id="ARBA00013376"/>
    </source>
</evidence>
<dbReference type="PANTHER" id="PTHR43331">
    <property type="entry name" value="HOMOSERINE DEHYDROGENASE"/>
    <property type="match status" value="1"/>
</dbReference>
<evidence type="ECO:0000256" key="8">
    <source>
        <dbReference type="ARBA" id="ARBA00023002"/>
    </source>
</evidence>
<evidence type="ECO:0000256" key="10">
    <source>
        <dbReference type="RuleBase" id="RU004171"/>
    </source>
</evidence>
<dbReference type="Pfam" id="PF00742">
    <property type="entry name" value="Homoserine_dh"/>
    <property type="match status" value="1"/>
</dbReference>
<protein>
    <recommendedName>
        <fullName evidence="5">Homoserine dehydrogenase</fullName>
        <ecNumber evidence="4">1.1.1.3</ecNumber>
    </recommendedName>
</protein>
<comment type="pathway">
    <text evidence="2">Amino-acid biosynthesis; L-methionine biosynthesis via de novo pathway; L-homoserine from L-aspartate: step 3/3.</text>
</comment>
<accession>A0ABV3Z5X2</accession>
<dbReference type="InterPro" id="IPR019811">
    <property type="entry name" value="HDH_CS"/>
</dbReference>
<evidence type="ECO:0000256" key="9">
    <source>
        <dbReference type="ARBA" id="ARBA00023167"/>
    </source>
</evidence>
<dbReference type="Pfam" id="PF03447">
    <property type="entry name" value="NAD_binding_3"/>
    <property type="match status" value="1"/>
</dbReference>
<dbReference type="Proteomes" id="UP001560685">
    <property type="component" value="Unassembled WGS sequence"/>
</dbReference>
<evidence type="ECO:0000256" key="7">
    <source>
        <dbReference type="ARBA" id="ARBA00022697"/>
    </source>
</evidence>
<dbReference type="PIRSF" id="PIRSF036497">
    <property type="entry name" value="HDH_short"/>
    <property type="match status" value="1"/>
</dbReference>
<dbReference type="InterPro" id="IPR036291">
    <property type="entry name" value="NAD(P)-bd_dom_sf"/>
</dbReference>
<dbReference type="Gene3D" id="3.40.50.720">
    <property type="entry name" value="NAD(P)-binding Rossmann-like Domain"/>
    <property type="match status" value="1"/>
</dbReference>
<dbReference type="EC" id="1.1.1.3" evidence="4"/>
<evidence type="ECO:0000256" key="2">
    <source>
        <dbReference type="ARBA" id="ARBA00005062"/>
    </source>
</evidence>
<sequence length="331" mass="34792">MCLDVKDKVNMVESDEQLATRRLRVAVAGLGVIGEGAALRLTDASEPYALCAALVRDPDKARANDLAQLRIYTDPEVLLVEHPDVVIDALPTGEAGRRLIEAALSRGISVVTANKQAIAGAMSPLNMLASQNKATFAYSASVGGGAPMVETARKARAAGEVRSITAILNGTVNYILSSMKDGASFLDAVKQAQDAGFAEPDPTADLSGEDARAKISILTYEAFGREIENSAIKVEALDSMLAQSFVEKGGSWKQLSVINKKSDGGITARVGFARVDDDAFFSSIGGEGNALRIINMDGRDFTCEGKGAGRAPTVGSIFSDLEAIARQPVGR</sequence>
<evidence type="ECO:0000256" key="4">
    <source>
        <dbReference type="ARBA" id="ARBA00013213"/>
    </source>
</evidence>
<dbReference type="EMBL" id="JBEHZE010000001">
    <property type="protein sequence ID" value="MEX6633878.1"/>
    <property type="molecule type" value="Genomic_DNA"/>
</dbReference>
<evidence type="ECO:0000256" key="3">
    <source>
        <dbReference type="ARBA" id="ARBA00006753"/>
    </source>
</evidence>
<keyword evidence="9" id="KW-0486">Methionine biosynthesis</keyword>
<keyword evidence="6" id="KW-0028">Amino-acid biosynthesis</keyword>
<evidence type="ECO:0000313" key="13">
    <source>
        <dbReference type="EMBL" id="MEX6633878.1"/>
    </source>
</evidence>
<feature type="domain" description="Homoserine dehydrogenase catalytic" evidence="11">
    <location>
        <begin position="147"/>
        <end position="321"/>
    </location>
</feature>
<name>A0ABV3Z5X2_9PROT</name>
<proteinExistence type="inferred from homology"/>
<evidence type="ECO:0000256" key="1">
    <source>
        <dbReference type="ARBA" id="ARBA00005056"/>
    </source>
</evidence>
<evidence type="ECO:0000256" key="6">
    <source>
        <dbReference type="ARBA" id="ARBA00022605"/>
    </source>
</evidence>
<dbReference type="PROSITE" id="PS01042">
    <property type="entry name" value="HOMOSER_DHGENASE"/>
    <property type="match status" value="1"/>
</dbReference>
<organism evidence="13 14">
    <name type="scientific">Hyphococcus lacteus</name>
    <dbReference type="NCBI Taxonomy" id="3143536"/>
    <lineage>
        <taxon>Bacteria</taxon>
        <taxon>Pseudomonadati</taxon>
        <taxon>Pseudomonadota</taxon>
        <taxon>Alphaproteobacteria</taxon>
        <taxon>Parvularculales</taxon>
        <taxon>Parvularculaceae</taxon>
        <taxon>Hyphococcus</taxon>
    </lineage>
</organism>
<comment type="similarity">
    <text evidence="3 10">Belongs to the homoserine dehydrogenase family.</text>
</comment>
<evidence type="ECO:0000259" key="12">
    <source>
        <dbReference type="Pfam" id="PF03447"/>
    </source>
</evidence>
<dbReference type="RefSeq" id="WP_369313876.1">
    <property type="nucleotide sequence ID" value="NZ_JBEHZE010000001.1"/>
</dbReference>
<dbReference type="InterPro" id="IPR022697">
    <property type="entry name" value="HDH_short"/>
</dbReference>
<dbReference type="SUPFAM" id="SSF51735">
    <property type="entry name" value="NAD(P)-binding Rossmann-fold domains"/>
    <property type="match status" value="1"/>
</dbReference>
<comment type="caution">
    <text evidence="13">The sequence shown here is derived from an EMBL/GenBank/DDBJ whole genome shotgun (WGS) entry which is preliminary data.</text>
</comment>
<keyword evidence="8" id="KW-0560">Oxidoreductase</keyword>
<keyword evidence="7" id="KW-0791">Threonine biosynthesis</keyword>
<comment type="pathway">
    <text evidence="1">Amino-acid biosynthesis; L-threonine biosynthesis; L-threonine from L-aspartate: step 3/5.</text>
</comment>
<feature type="domain" description="Aspartate/homoserine dehydrogenase NAD-binding" evidence="12">
    <location>
        <begin position="29"/>
        <end position="138"/>
    </location>
</feature>
<gene>
    <name evidence="13" type="ORF">ABFZ84_09995</name>
</gene>
<dbReference type="SUPFAM" id="SSF55347">
    <property type="entry name" value="Glyceraldehyde-3-phosphate dehydrogenase-like, C-terminal domain"/>
    <property type="match status" value="1"/>
</dbReference>